<name>A0A2U2PG23_9SPHI</name>
<dbReference type="PANTHER" id="PTHR47572:SF4">
    <property type="entry name" value="LACTONASE DRP35"/>
    <property type="match status" value="1"/>
</dbReference>
<dbReference type="Gene3D" id="2.120.10.30">
    <property type="entry name" value="TolB, C-terminal domain"/>
    <property type="match status" value="1"/>
</dbReference>
<keyword evidence="1" id="KW-0378">Hydrolase</keyword>
<proteinExistence type="predicted"/>
<evidence type="ECO:0000313" key="3">
    <source>
        <dbReference type="EMBL" id="PWG80357.1"/>
    </source>
</evidence>
<evidence type="ECO:0000256" key="1">
    <source>
        <dbReference type="ARBA" id="ARBA00022801"/>
    </source>
</evidence>
<dbReference type="PANTHER" id="PTHR47572">
    <property type="entry name" value="LIPOPROTEIN-RELATED"/>
    <property type="match status" value="1"/>
</dbReference>
<dbReference type="InterPro" id="IPR011042">
    <property type="entry name" value="6-blade_b-propeller_TolB-like"/>
</dbReference>
<gene>
    <name evidence="3" type="ORF">DDR33_12155</name>
</gene>
<evidence type="ECO:0000259" key="2">
    <source>
        <dbReference type="Pfam" id="PF08450"/>
    </source>
</evidence>
<dbReference type="RefSeq" id="WP_109416064.1">
    <property type="nucleotide sequence ID" value="NZ_QEAS01000009.1"/>
</dbReference>
<dbReference type="SUPFAM" id="SSF63829">
    <property type="entry name" value="Calcium-dependent phosphotriesterase"/>
    <property type="match status" value="1"/>
</dbReference>
<evidence type="ECO:0000313" key="4">
    <source>
        <dbReference type="Proteomes" id="UP000245647"/>
    </source>
</evidence>
<dbReference type="InterPro" id="IPR051262">
    <property type="entry name" value="SMP-30/CGR1_Lactonase"/>
</dbReference>
<dbReference type="Proteomes" id="UP000245647">
    <property type="component" value="Unassembled WGS sequence"/>
</dbReference>
<dbReference type="InterPro" id="IPR013658">
    <property type="entry name" value="SGL"/>
</dbReference>
<keyword evidence="4" id="KW-1185">Reference proteome</keyword>
<sequence>MQIDWSGTGGSRNSKNIQVLKKLALSVCLSVVLLSCGSVKKQKQTDQSFPVANGAELELISNSFSFTEGPASDKDGNVFFTDQPNNKIWKYDISGKLTLFKENAGRANGMYFAPGGKLIACADEHNQLWALSPDGHVKVLVDQYQNRKLNGPNDVWVNKKGVMYFTDPYYQRSYWTRKSPELAHQGVYILRKGELPQSIDDSLKRPNGIVGTPDGKYLYVADIEAGKTYRYTLAADGSVRDKKLLIEQGSDGMTLDNFGNIYLSGNGVTVYNSSGIRIKHIPVPSKWTANVCFGGRNKDWLFITATESLYKIKMQVRGVSE</sequence>
<dbReference type="GO" id="GO:0016787">
    <property type="term" value="F:hydrolase activity"/>
    <property type="evidence" value="ECO:0007669"/>
    <property type="project" value="UniProtKB-KW"/>
</dbReference>
<dbReference type="AlphaFoldDB" id="A0A2U2PG23"/>
<organism evidence="3 4">
    <name type="scientific">Pararcticibacter amylolyticus</name>
    <dbReference type="NCBI Taxonomy" id="2173175"/>
    <lineage>
        <taxon>Bacteria</taxon>
        <taxon>Pseudomonadati</taxon>
        <taxon>Bacteroidota</taxon>
        <taxon>Sphingobacteriia</taxon>
        <taxon>Sphingobacteriales</taxon>
        <taxon>Sphingobacteriaceae</taxon>
        <taxon>Pararcticibacter</taxon>
    </lineage>
</organism>
<dbReference type="Pfam" id="PF08450">
    <property type="entry name" value="SGL"/>
    <property type="match status" value="1"/>
</dbReference>
<accession>A0A2U2PG23</accession>
<protein>
    <submittedName>
        <fullName evidence="3">Gluconolactonase</fullName>
    </submittedName>
</protein>
<reference evidence="3 4" key="1">
    <citation type="submission" date="2018-04" db="EMBL/GenBank/DDBJ databases">
        <title>Pedobacter chongqingensis sp. nov., isolated from a rottenly hemp rope.</title>
        <authorList>
            <person name="Cai Y."/>
        </authorList>
    </citation>
    <scope>NUCLEOTIDE SEQUENCE [LARGE SCALE GENOMIC DNA]</scope>
    <source>
        <strain evidence="3 4">FJ4-8</strain>
    </source>
</reference>
<feature type="domain" description="SMP-30/Gluconolactonase/LRE-like region" evidence="2">
    <location>
        <begin position="66"/>
        <end position="306"/>
    </location>
</feature>
<dbReference type="EMBL" id="QEAS01000009">
    <property type="protein sequence ID" value="PWG80357.1"/>
    <property type="molecule type" value="Genomic_DNA"/>
</dbReference>
<comment type="caution">
    <text evidence="3">The sequence shown here is derived from an EMBL/GenBank/DDBJ whole genome shotgun (WGS) entry which is preliminary data.</text>
</comment>
<dbReference type="OrthoDB" id="241638at2"/>